<protein>
    <submittedName>
        <fullName evidence="3">Xre family DNA-binding protein</fullName>
    </submittedName>
</protein>
<accession>C4XJJ9</accession>
<dbReference type="InterPro" id="IPR001387">
    <property type="entry name" value="Cro/C1-type_HTH"/>
</dbReference>
<dbReference type="AlphaFoldDB" id="C4XJJ9"/>
<dbReference type="SMART" id="SM00530">
    <property type="entry name" value="HTH_XRE"/>
    <property type="match status" value="1"/>
</dbReference>
<sequence>MANIHEILGKRIQSLRKKAGLTQLELAEKANLSLKHLGEIERGRGNPTLESLHNLSVALDISLMKLFDLEVDLLTTKVTEELAIDIIQSASPSDKTKILKILTALTE</sequence>
<dbReference type="RefSeq" id="WP_015861898.1">
    <property type="nucleotide sequence ID" value="NC_012796.1"/>
</dbReference>
<dbReference type="PANTHER" id="PTHR46797">
    <property type="entry name" value="HTH-TYPE TRANSCRIPTIONAL REGULATOR"/>
    <property type="match status" value="1"/>
</dbReference>
<keyword evidence="1 3" id="KW-0238">DNA-binding</keyword>
<dbReference type="EMBL" id="AP010904">
    <property type="protein sequence ID" value="BAH76746.1"/>
    <property type="molecule type" value="Genomic_DNA"/>
</dbReference>
<dbReference type="HOGENOM" id="CLU_066192_17_6_7"/>
<dbReference type="InterPro" id="IPR010982">
    <property type="entry name" value="Lambda_DNA-bd_dom_sf"/>
</dbReference>
<evidence type="ECO:0000259" key="2">
    <source>
        <dbReference type="PROSITE" id="PS50943"/>
    </source>
</evidence>
<evidence type="ECO:0000256" key="1">
    <source>
        <dbReference type="ARBA" id="ARBA00023125"/>
    </source>
</evidence>
<dbReference type="CDD" id="cd00093">
    <property type="entry name" value="HTH_XRE"/>
    <property type="match status" value="1"/>
</dbReference>
<feature type="domain" description="HTH cro/C1-type" evidence="2">
    <location>
        <begin position="12"/>
        <end position="66"/>
    </location>
</feature>
<dbReference type="SUPFAM" id="SSF47413">
    <property type="entry name" value="lambda repressor-like DNA-binding domains"/>
    <property type="match status" value="1"/>
</dbReference>
<reference evidence="3 4" key="1">
    <citation type="journal article" date="2009" name="Genome Res.">
        <title>Whole genome sequence of Desulfovibrio magneticus strain RS-1 revealed common gene clusters in magnetotactic bacteria.</title>
        <authorList>
            <person name="Nakazawa H."/>
            <person name="Arakaki A."/>
            <person name="Narita-Yamada S."/>
            <person name="Yashiro I."/>
            <person name="Jinno K."/>
            <person name="Aoki N."/>
            <person name="Tsuruyama A."/>
            <person name="Okamura Y."/>
            <person name="Tanikawa S."/>
            <person name="Fujita N."/>
            <person name="Takeyama H."/>
            <person name="Matsunaga T."/>
        </authorList>
    </citation>
    <scope>NUCLEOTIDE SEQUENCE [LARGE SCALE GENOMIC DNA]</scope>
    <source>
        <strain evidence="4">ATCC 700980 / DSM 13731 / RS-1</strain>
    </source>
</reference>
<dbReference type="KEGG" id="dma:DMR_32550"/>
<dbReference type="PANTHER" id="PTHR46797:SF1">
    <property type="entry name" value="METHYLPHOSPHONATE SYNTHASE"/>
    <property type="match status" value="1"/>
</dbReference>
<dbReference type="eggNOG" id="COG1476">
    <property type="taxonomic scope" value="Bacteria"/>
</dbReference>
<dbReference type="GO" id="GO:0003700">
    <property type="term" value="F:DNA-binding transcription factor activity"/>
    <property type="evidence" value="ECO:0007669"/>
    <property type="project" value="TreeGrafter"/>
</dbReference>
<name>C4XJJ9_SOLM1</name>
<dbReference type="STRING" id="573370.DMR_32550"/>
<evidence type="ECO:0000313" key="4">
    <source>
        <dbReference type="Proteomes" id="UP000009071"/>
    </source>
</evidence>
<dbReference type="GO" id="GO:0005829">
    <property type="term" value="C:cytosol"/>
    <property type="evidence" value="ECO:0007669"/>
    <property type="project" value="TreeGrafter"/>
</dbReference>
<dbReference type="Gene3D" id="1.10.260.40">
    <property type="entry name" value="lambda repressor-like DNA-binding domains"/>
    <property type="match status" value="1"/>
</dbReference>
<proteinExistence type="predicted"/>
<dbReference type="Pfam" id="PF01381">
    <property type="entry name" value="HTH_3"/>
    <property type="match status" value="1"/>
</dbReference>
<dbReference type="GO" id="GO:0003677">
    <property type="term" value="F:DNA binding"/>
    <property type="evidence" value="ECO:0007669"/>
    <property type="project" value="UniProtKB-KW"/>
</dbReference>
<dbReference type="Proteomes" id="UP000009071">
    <property type="component" value="Chromosome"/>
</dbReference>
<gene>
    <name evidence="3" type="ordered locus">DMR_32550</name>
</gene>
<keyword evidence="4" id="KW-1185">Reference proteome</keyword>
<evidence type="ECO:0000313" key="3">
    <source>
        <dbReference type="EMBL" id="BAH76746.1"/>
    </source>
</evidence>
<organism evidence="3 4">
    <name type="scientific">Solidesulfovibrio magneticus (strain ATCC 700980 / DSM 13731 / RS-1)</name>
    <name type="common">Desulfovibrio magneticus</name>
    <dbReference type="NCBI Taxonomy" id="573370"/>
    <lineage>
        <taxon>Bacteria</taxon>
        <taxon>Pseudomonadati</taxon>
        <taxon>Thermodesulfobacteriota</taxon>
        <taxon>Desulfovibrionia</taxon>
        <taxon>Desulfovibrionales</taxon>
        <taxon>Desulfovibrionaceae</taxon>
        <taxon>Solidesulfovibrio</taxon>
    </lineage>
</organism>
<dbReference type="PROSITE" id="PS50943">
    <property type="entry name" value="HTH_CROC1"/>
    <property type="match status" value="1"/>
</dbReference>
<dbReference type="InterPro" id="IPR050807">
    <property type="entry name" value="TransReg_Diox_bact_type"/>
</dbReference>
<dbReference type="OrthoDB" id="5511017at2"/>